<proteinExistence type="inferred from homology"/>
<gene>
    <name evidence="8" type="primary">20196595</name>
    <name evidence="7" type="ORF">HELRODRAFT_141893</name>
</gene>
<dbReference type="eggNOG" id="KOG2922">
    <property type="taxonomic scope" value="Eukaryota"/>
</dbReference>
<dbReference type="RefSeq" id="XP_009017227.1">
    <property type="nucleotide sequence ID" value="XM_009018979.1"/>
</dbReference>
<feature type="transmembrane region" description="Helical" evidence="6">
    <location>
        <begin position="12"/>
        <end position="30"/>
    </location>
</feature>
<evidence type="ECO:0008006" key="10">
    <source>
        <dbReference type="Google" id="ProtNLM"/>
    </source>
</evidence>
<feature type="transmembrane region" description="Helical" evidence="6">
    <location>
        <begin position="277"/>
        <end position="296"/>
    </location>
</feature>
<dbReference type="Proteomes" id="UP000015101">
    <property type="component" value="Unassembled WGS sequence"/>
</dbReference>
<feature type="transmembrane region" description="Helical" evidence="6">
    <location>
        <begin position="175"/>
        <end position="192"/>
    </location>
</feature>
<dbReference type="CTD" id="20196595"/>
<evidence type="ECO:0000256" key="3">
    <source>
        <dbReference type="ARBA" id="ARBA00022692"/>
    </source>
</evidence>
<evidence type="ECO:0000256" key="2">
    <source>
        <dbReference type="ARBA" id="ARBA00007230"/>
    </source>
</evidence>
<reference evidence="8" key="3">
    <citation type="submission" date="2015-06" db="UniProtKB">
        <authorList>
            <consortium name="EnsemblMetazoa"/>
        </authorList>
    </citation>
    <scope>IDENTIFICATION</scope>
</reference>
<keyword evidence="5 6" id="KW-0472">Membrane</keyword>
<dbReference type="FunCoup" id="T1EJ45">
    <property type="interactions" value="785"/>
</dbReference>
<feature type="transmembrane region" description="Helical" evidence="6">
    <location>
        <begin position="213"/>
        <end position="232"/>
    </location>
</feature>
<dbReference type="GO" id="GO:0016020">
    <property type="term" value="C:membrane"/>
    <property type="evidence" value="ECO:0000318"/>
    <property type="project" value="GO_Central"/>
</dbReference>
<dbReference type="HOGENOM" id="CLU_012349_1_1_1"/>
<comment type="similarity">
    <text evidence="2">Belongs to the NIPA family.</text>
</comment>
<feature type="transmembrane region" description="Helical" evidence="6">
    <location>
        <begin position="80"/>
        <end position="100"/>
    </location>
</feature>
<sequence length="323" mass="35132">VNMDTGTRDFYIGLSLAVSSSIFIGSSFILKKKGLLKLSHRAGSGGFGYLKEWMWWAGLILMGIGEAANFVAYAFAPATLVTPLGALSVLFSAFLASKWLNEKLNILGKVGCLVCLLGSTFVVLHSPKEQEVKSLQDLQYRLADPGFISYSIVVLILSLTLIFFVGPRLGSTNPLIYVTITGTIGSLSVMGCKGLGVGIKEIIGGNTHELGNWFFWILLISVVFFISVQMVYLNKALDLFNTAVVTPMLYVVFTGCVILASGILYKEWSKLPAEDIVGNLCGFLTIISGIFLLQAFKDLNISLPHLSSMLYNDNNSNNNNINN</sequence>
<dbReference type="AlphaFoldDB" id="T1EJ45"/>
<organism evidence="8 9">
    <name type="scientific">Helobdella robusta</name>
    <name type="common">Californian leech</name>
    <dbReference type="NCBI Taxonomy" id="6412"/>
    <lineage>
        <taxon>Eukaryota</taxon>
        <taxon>Metazoa</taxon>
        <taxon>Spiralia</taxon>
        <taxon>Lophotrochozoa</taxon>
        <taxon>Annelida</taxon>
        <taxon>Clitellata</taxon>
        <taxon>Hirudinea</taxon>
        <taxon>Rhynchobdellida</taxon>
        <taxon>Glossiphoniidae</taxon>
        <taxon>Helobdella</taxon>
    </lineage>
</organism>
<feature type="transmembrane region" description="Helical" evidence="6">
    <location>
        <begin position="106"/>
        <end position="126"/>
    </location>
</feature>
<dbReference type="PANTHER" id="PTHR12570">
    <property type="match status" value="1"/>
</dbReference>
<accession>T1EJ45</accession>
<evidence type="ECO:0000256" key="5">
    <source>
        <dbReference type="ARBA" id="ARBA00023136"/>
    </source>
</evidence>
<dbReference type="PANTHER" id="PTHR12570:SF92">
    <property type="entry name" value="SPICHTHYIN, ISOFORM B"/>
    <property type="match status" value="1"/>
</dbReference>
<dbReference type="EnsemblMetazoa" id="HelroT141893">
    <property type="protein sequence ID" value="HelroP141893"/>
    <property type="gene ID" value="HelroG141893"/>
</dbReference>
<feature type="transmembrane region" description="Helical" evidence="6">
    <location>
        <begin position="53"/>
        <end position="73"/>
    </location>
</feature>
<dbReference type="SUPFAM" id="SSF103481">
    <property type="entry name" value="Multidrug resistance efflux transporter EmrE"/>
    <property type="match status" value="1"/>
</dbReference>
<dbReference type="GeneID" id="20196595"/>
<dbReference type="STRING" id="6412.T1EJ45"/>
<keyword evidence="9" id="KW-1185">Reference proteome</keyword>
<dbReference type="OMA" id="STWMPWF"/>
<reference evidence="9" key="1">
    <citation type="submission" date="2012-12" db="EMBL/GenBank/DDBJ databases">
        <authorList>
            <person name="Hellsten U."/>
            <person name="Grimwood J."/>
            <person name="Chapman J.A."/>
            <person name="Shapiro H."/>
            <person name="Aerts A."/>
            <person name="Otillar R.P."/>
            <person name="Terry A.Y."/>
            <person name="Boore J.L."/>
            <person name="Simakov O."/>
            <person name="Marletaz F."/>
            <person name="Cho S.-J."/>
            <person name="Edsinger-Gonzales E."/>
            <person name="Havlak P."/>
            <person name="Kuo D.-H."/>
            <person name="Larsson T."/>
            <person name="Lv J."/>
            <person name="Arendt D."/>
            <person name="Savage R."/>
            <person name="Osoegawa K."/>
            <person name="de Jong P."/>
            <person name="Lindberg D.R."/>
            <person name="Seaver E.C."/>
            <person name="Weisblat D.A."/>
            <person name="Putnam N.H."/>
            <person name="Grigoriev I.V."/>
            <person name="Rokhsar D.S."/>
        </authorList>
    </citation>
    <scope>NUCLEOTIDE SEQUENCE</scope>
</reference>
<evidence type="ECO:0000256" key="6">
    <source>
        <dbReference type="SAM" id="Phobius"/>
    </source>
</evidence>
<protein>
    <recommendedName>
        <fullName evidence="10">Magnesium transporter NIPA2</fullName>
    </recommendedName>
</protein>
<dbReference type="InterPro" id="IPR037185">
    <property type="entry name" value="EmrE-like"/>
</dbReference>
<comment type="subcellular location">
    <subcellularLocation>
        <location evidence="1">Membrane</location>
        <topology evidence="1">Multi-pass membrane protein</topology>
    </subcellularLocation>
</comment>
<evidence type="ECO:0000256" key="4">
    <source>
        <dbReference type="ARBA" id="ARBA00022989"/>
    </source>
</evidence>
<feature type="transmembrane region" description="Helical" evidence="6">
    <location>
        <begin position="244"/>
        <end position="265"/>
    </location>
</feature>
<dbReference type="EMBL" id="KB096457">
    <property type="protein sequence ID" value="ESO04648.1"/>
    <property type="molecule type" value="Genomic_DNA"/>
</dbReference>
<dbReference type="InParanoid" id="T1EJ45"/>
<dbReference type="InterPro" id="IPR008521">
    <property type="entry name" value="Mg_trans_NIPA"/>
</dbReference>
<keyword evidence="3 6" id="KW-0812">Transmembrane</keyword>
<dbReference type="Pfam" id="PF05653">
    <property type="entry name" value="Mg_trans_NIPA"/>
    <property type="match status" value="1"/>
</dbReference>
<name>T1EJ45_HELRO</name>
<dbReference type="OrthoDB" id="6428174at2759"/>
<keyword evidence="4 6" id="KW-1133">Transmembrane helix</keyword>
<dbReference type="EMBL" id="AMQM01004155">
    <property type="status" value="NOT_ANNOTATED_CDS"/>
    <property type="molecule type" value="Genomic_DNA"/>
</dbReference>
<feature type="transmembrane region" description="Helical" evidence="6">
    <location>
        <begin position="147"/>
        <end position="169"/>
    </location>
</feature>
<dbReference type="KEGG" id="hro:HELRODRAFT_141893"/>
<evidence type="ECO:0000313" key="7">
    <source>
        <dbReference type="EMBL" id="ESO04648.1"/>
    </source>
</evidence>
<evidence type="ECO:0000313" key="8">
    <source>
        <dbReference type="EnsemblMetazoa" id="HelroP141893"/>
    </source>
</evidence>
<evidence type="ECO:0000313" key="9">
    <source>
        <dbReference type="Proteomes" id="UP000015101"/>
    </source>
</evidence>
<evidence type="ECO:0000256" key="1">
    <source>
        <dbReference type="ARBA" id="ARBA00004141"/>
    </source>
</evidence>
<reference evidence="7 9" key="2">
    <citation type="journal article" date="2013" name="Nature">
        <title>Insights into bilaterian evolution from three spiralian genomes.</title>
        <authorList>
            <person name="Simakov O."/>
            <person name="Marletaz F."/>
            <person name="Cho S.J."/>
            <person name="Edsinger-Gonzales E."/>
            <person name="Havlak P."/>
            <person name="Hellsten U."/>
            <person name="Kuo D.H."/>
            <person name="Larsson T."/>
            <person name="Lv J."/>
            <person name="Arendt D."/>
            <person name="Savage R."/>
            <person name="Osoegawa K."/>
            <person name="de Jong P."/>
            <person name="Grimwood J."/>
            <person name="Chapman J.A."/>
            <person name="Shapiro H."/>
            <person name="Aerts A."/>
            <person name="Otillar R.P."/>
            <person name="Terry A.Y."/>
            <person name="Boore J.L."/>
            <person name="Grigoriev I.V."/>
            <person name="Lindberg D.R."/>
            <person name="Seaver E.C."/>
            <person name="Weisblat D.A."/>
            <person name="Putnam N.H."/>
            <person name="Rokhsar D.S."/>
        </authorList>
    </citation>
    <scope>NUCLEOTIDE SEQUENCE</scope>
</reference>
<dbReference type="GO" id="GO:0015693">
    <property type="term" value="P:magnesium ion transport"/>
    <property type="evidence" value="ECO:0000318"/>
    <property type="project" value="GO_Central"/>
</dbReference>
<dbReference type="GO" id="GO:0015095">
    <property type="term" value="F:magnesium ion transmembrane transporter activity"/>
    <property type="evidence" value="ECO:0007669"/>
    <property type="project" value="InterPro"/>
</dbReference>